<evidence type="ECO:0000259" key="2">
    <source>
        <dbReference type="Pfam" id="PF22725"/>
    </source>
</evidence>
<dbReference type="KEGG" id="minf:MESINF_0851"/>
<dbReference type="Pfam" id="PF22725">
    <property type="entry name" value="GFO_IDH_MocA_C3"/>
    <property type="match status" value="1"/>
</dbReference>
<dbReference type="InterPro" id="IPR051317">
    <property type="entry name" value="Gfo/Idh/MocA_oxidoreduct"/>
</dbReference>
<dbReference type="RefSeq" id="WP_169698655.1">
    <property type="nucleotide sequence ID" value="NZ_LS974202.1"/>
</dbReference>
<evidence type="ECO:0000259" key="1">
    <source>
        <dbReference type="Pfam" id="PF01408"/>
    </source>
</evidence>
<dbReference type="Proteomes" id="UP000250796">
    <property type="component" value="Chromosome MESINF"/>
</dbReference>
<dbReference type="PANTHER" id="PTHR43708:SF3">
    <property type="entry name" value="OXIDOREDUCTASE"/>
    <property type="match status" value="1"/>
</dbReference>
<sequence length="387" mass="42669">MIEGKEIASAGQLRYGMLGGGEGSFIGDVHRKAIAMDGLAQLVAGCFSIDYEDTLRTAKKLRVADDRVYKDYVEMARKESGREDCIDFVDIATPNNTHYPIAREFLNAGINVVCEKPLTIDLAQAEELAALARKKGLLFAVTYTYSGYVMVKQAREMIRRGDIGEIRVVMGEYAQDWLATRLEDTGNMQASWRTDPSQTGRSNCVGDIGSHIENTVSYMTGLKIKSLCSSLDSFVPGRKLDDNAEILVRFDNGARGVYWASQVAVGHDNGLRVRIFGSKGSIEWEQENPNYLRVAYIGEPVQILSRGGSYMLPNAAKTSRIPAGHPEGYYEAFANIYRNFATALMKKKKGEDISDADFPSVEDGLEGVKFISKAVESSEAGSVWIDM</sequence>
<dbReference type="EMBL" id="LS974202">
    <property type="protein sequence ID" value="SSC12300.1"/>
    <property type="molecule type" value="Genomic_DNA"/>
</dbReference>
<accession>A0A7Z7PNT8</accession>
<protein>
    <submittedName>
        <fullName evidence="3">Putative dehydrogenase</fullName>
    </submittedName>
</protein>
<proteinExistence type="predicted"/>
<dbReference type="PANTHER" id="PTHR43708">
    <property type="entry name" value="CONSERVED EXPRESSED OXIDOREDUCTASE (EUROFUNG)"/>
    <property type="match status" value="1"/>
</dbReference>
<evidence type="ECO:0000313" key="4">
    <source>
        <dbReference type="Proteomes" id="UP000250796"/>
    </source>
</evidence>
<dbReference type="Gene3D" id="3.30.360.10">
    <property type="entry name" value="Dihydrodipicolinate Reductase, domain 2"/>
    <property type="match status" value="1"/>
</dbReference>
<name>A0A7Z7PNT8_9BACT</name>
<reference evidence="3 4" key="1">
    <citation type="submission" date="2017-01" db="EMBL/GenBank/DDBJ databases">
        <authorList>
            <person name="Erauso G."/>
        </authorList>
    </citation>
    <scope>NUCLEOTIDE SEQUENCE [LARGE SCALE GENOMIC DNA]</scope>
    <source>
        <strain evidence="3">MESINF1</strain>
    </source>
</reference>
<dbReference type="SUPFAM" id="SSF51735">
    <property type="entry name" value="NAD(P)-binding Rossmann-fold domains"/>
    <property type="match status" value="1"/>
</dbReference>
<dbReference type="InterPro" id="IPR000683">
    <property type="entry name" value="Gfo/Idh/MocA-like_OxRdtase_N"/>
</dbReference>
<dbReference type="GO" id="GO:0000166">
    <property type="term" value="F:nucleotide binding"/>
    <property type="evidence" value="ECO:0007669"/>
    <property type="project" value="InterPro"/>
</dbReference>
<dbReference type="InterPro" id="IPR036291">
    <property type="entry name" value="NAD(P)-bd_dom_sf"/>
</dbReference>
<feature type="domain" description="GFO/IDH/MocA-like oxidoreductase" evidence="2">
    <location>
        <begin position="151"/>
        <end position="283"/>
    </location>
</feature>
<dbReference type="SUPFAM" id="SSF55347">
    <property type="entry name" value="Glyceraldehyde-3-phosphate dehydrogenase-like, C-terminal domain"/>
    <property type="match status" value="1"/>
</dbReference>
<gene>
    <name evidence="3" type="ORF">MESINF_0851</name>
</gene>
<dbReference type="AlphaFoldDB" id="A0A7Z7PNT8"/>
<feature type="domain" description="Gfo/Idh/MocA-like oxidoreductase N-terminal" evidence="1">
    <location>
        <begin position="14"/>
        <end position="143"/>
    </location>
</feature>
<organism evidence="3 4">
    <name type="scientific">Mesotoga infera</name>
    <dbReference type="NCBI Taxonomy" id="1236046"/>
    <lineage>
        <taxon>Bacteria</taxon>
        <taxon>Thermotogati</taxon>
        <taxon>Thermotogota</taxon>
        <taxon>Thermotogae</taxon>
        <taxon>Kosmotogales</taxon>
        <taxon>Kosmotogaceae</taxon>
        <taxon>Mesotoga</taxon>
    </lineage>
</organism>
<dbReference type="Gene3D" id="3.40.50.720">
    <property type="entry name" value="NAD(P)-binding Rossmann-like Domain"/>
    <property type="match status" value="1"/>
</dbReference>
<keyword evidence="4" id="KW-1185">Reference proteome</keyword>
<evidence type="ECO:0000313" key="3">
    <source>
        <dbReference type="EMBL" id="SSC12300.1"/>
    </source>
</evidence>
<dbReference type="Pfam" id="PF01408">
    <property type="entry name" value="GFO_IDH_MocA"/>
    <property type="match status" value="1"/>
</dbReference>
<dbReference type="InterPro" id="IPR055170">
    <property type="entry name" value="GFO_IDH_MocA-like_dom"/>
</dbReference>